<name>A0A918KWT1_9ACTN</name>
<accession>A0A918KWT1</accession>
<organism evidence="1 2">
    <name type="scientific">Streptomyces fructofermentans</name>
    <dbReference type="NCBI Taxonomy" id="152141"/>
    <lineage>
        <taxon>Bacteria</taxon>
        <taxon>Bacillati</taxon>
        <taxon>Actinomycetota</taxon>
        <taxon>Actinomycetes</taxon>
        <taxon>Kitasatosporales</taxon>
        <taxon>Streptomycetaceae</taxon>
        <taxon>Streptomyces</taxon>
    </lineage>
</organism>
<comment type="caution">
    <text evidence="1">The sequence shown here is derived from an EMBL/GenBank/DDBJ whole genome shotgun (WGS) entry which is preliminary data.</text>
</comment>
<keyword evidence="2" id="KW-1185">Reference proteome</keyword>
<proteinExistence type="predicted"/>
<reference evidence="1" key="1">
    <citation type="journal article" date="2014" name="Int. J. Syst. Evol. Microbiol.">
        <title>Complete genome sequence of Corynebacterium casei LMG S-19264T (=DSM 44701T), isolated from a smear-ripened cheese.</title>
        <authorList>
            <consortium name="US DOE Joint Genome Institute (JGI-PGF)"/>
            <person name="Walter F."/>
            <person name="Albersmeier A."/>
            <person name="Kalinowski J."/>
            <person name="Ruckert C."/>
        </authorList>
    </citation>
    <scope>NUCLEOTIDE SEQUENCE</scope>
    <source>
        <strain evidence="1">JCM 4956</strain>
    </source>
</reference>
<evidence type="ECO:0000313" key="2">
    <source>
        <dbReference type="Proteomes" id="UP000645555"/>
    </source>
</evidence>
<dbReference type="Proteomes" id="UP000645555">
    <property type="component" value="Unassembled WGS sequence"/>
</dbReference>
<protein>
    <submittedName>
        <fullName evidence="1">Uncharacterized protein</fullName>
    </submittedName>
</protein>
<dbReference type="AlphaFoldDB" id="A0A918KWT1"/>
<dbReference type="SUPFAM" id="SSF101898">
    <property type="entry name" value="NHL repeat"/>
    <property type="match status" value="1"/>
</dbReference>
<gene>
    <name evidence="1" type="ORF">GCM10010515_51140</name>
</gene>
<evidence type="ECO:0000313" key="1">
    <source>
        <dbReference type="EMBL" id="GGX76894.1"/>
    </source>
</evidence>
<reference evidence="1" key="2">
    <citation type="submission" date="2020-09" db="EMBL/GenBank/DDBJ databases">
        <authorList>
            <person name="Sun Q."/>
            <person name="Ohkuma M."/>
        </authorList>
    </citation>
    <scope>NUCLEOTIDE SEQUENCE</scope>
    <source>
        <strain evidence="1">JCM 4956</strain>
    </source>
</reference>
<dbReference type="EMBL" id="BMWD01000019">
    <property type="protein sequence ID" value="GGX76894.1"/>
    <property type="molecule type" value="Genomic_DNA"/>
</dbReference>
<sequence>MRKVALRRHARLPEGYDSNRVLATTVDAWGRGIWLICPHAELVPSSLGGPWLRPRDRHPFDAQLVVDDRGTVVEHTLHGVGLWPSRVDALPNGRFIVQGAAPVPARDAVSMAQIFGRDGRRRQSFETGRAVHFLMADRRNHVWSAYADEGVHADPLSCAGLVRWDSGGRREWGYAAPEGVEYIDTVYALNVDDGVAWASYYPSFPVLEARTNGQMRVRTSPVTAARGLAVHGRAIVMLGGNRQHDRLHLCRMTDHEVVVVEEAQLTRPGGAPLKPCMVPVGRGRHLYVRDASAKQWFALSIQPRGDGTWA</sequence>